<dbReference type="Proteomes" id="UP000190831">
    <property type="component" value="Chromosome F"/>
</dbReference>
<feature type="compositionally biased region" description="Polar residues" evidence="1">
    <location>
        <begin position="275"/>
        <end position="288"/>
    </location>
</feature>
<feature type="compositionally biased region" description="Basic and acidic residues" evidence="1">
    <location>
        <begin position="139"/>
        <end position="151"/>
    </location>
</feature>
<keyword evidence="3" id="KW-1185">Reference proteome</keyword>
<gene>
    <name evidence="2" type="ORF">LAFE_0F09098G</name>
</gene>
<evidence type="ECO:0000313" key="2">
    <source>
        <dbReference type="EMBL" id="SCW02558.1"/>
    </source>
</evidence>
<feature type="region of interest" description="Disordered" evidence="1">
    <location>
        <begin position="251"/>
        <end position="288"/>
    </location>
</feature>
<protein>
    <submittedName>
        <fullName evidence="2">LAFE_0F09098g1_1</fullName>
    </submittedName>
</protein>
<feature type="compositionally biased region" description="Acidic residues" evidence="1">
    <location>
        <begin position="253"/>
        <end position="274"/>
    </location>
</feature>
<accession>A0A1G4MFH4</accession>
<dbReference type="EMBL" id="LT598490">
    <property type="protein sequence ID" value="SCW02558.1"/>
    <property type="molecule type" value="Genomic_DNA"/>
</dbReference>
<sequence>MDNSSTPSLVGVSVRSINDTKNPDFCEGTRPSVAGARSSPQLLNKIHSSTQLNKLTTPYSTVDELTREGALLTDDNDVDLDQLITKKTEDISDMKKKQLRKKKLAKVHSPGETPLSSSLTRSSSLVTSTDPIDPTVSPSRDKRVGFDEKAPNETIRNSYGEFIKDSSHRPHLARGESYQTTKGSDEEGEERSGRSSIRKGVSTGYLRSLSRSLSRDAKAAHDIEEIKDARMYSTNNYSISQVELENAPHVIKEEEEEEEEGALMNDEGNEEYSEELNNAAASTSARHD</sequence>
<dbReference type="AlphaFoldDB" id="A0A1G4MFH4"/>
<feature type="compositionally biased region" description="Low complexity" evidence="1">
    <location>
        <begin position="115"/>
        <end position="129"/>
    </location>
</feature>
<organism evidence="2 3">
    <name type="scientific">Lachancea fermentati</name>
    <name type="common">Zygosaccharomyces fermentati</name>
    <dbReference type="NCBI Taxonomy" id="4955"/>
    <lineage>
        <taxon>Eukaryota</taxon>
        <taxon>Fungi</taxon>
        <taxon>Dikarya</taxon>
        <taxon>Ascomycota</taxon>
        <taxon>Saccharomycotina</taxon>
        <taxon>Saccharomycetes</taxon>
        <taxon>Saccharomycetales</taxon>
        <taxon>Saccharomycetaceae</taxon>
        <taxon>Lachancea</taxon>
    </lineage>
</organism>
<evidence type="ECO:0000313" key="3">
    <source>
        <dbReference type="Proteomes" id="UP000190831"/>
    </source>
</evidence>
<evidence type="ECO:0000256" key="1">
    <source>
        <dbReference type="SAM" id="MobiDB-lite"/>
    </source>
</evidence>
<feature type="compositionally biased region" description="Low complexity" evidence="1">
    <location>
        <begin position="194"/>
        <end position="212"/>
    </location>
</feature>
<name>A0A1G4MFH4_LACFM</name>
<feature type="region of interest" description="Disordered" evidence="1">
    <location>
        <begin position="95"/>
        <end position="219"/>
    </location>
</feature>
<reference evidence="3" key="1">
    <citation type="submission" date="2016-03" db="EMBL/GenBank/DDBJ databases">
        <authorList>
            <person name="Devillers H."/>
        </authorList>
    </citation>
    <scope>NUCLEOTIDE SEQUENCE [LARGE SCALE GENOMIC DNA]</scope>
</reference>
<feature type="compositionally biased region" description="Basic residues" evidence="1">
    <location>
        <begin position="97"/>
        <end position="106"/>
    </location>
</feature>
<dbReference type="OMA" id="DARMYST"/>
<proteinExistence type="predicted"/>
<dbReference type="OrthoDB" id="4068767at2759"/>